<dbReference type="Gene3D" id="3.20.20.150">
    <property type="entry name" value="Divalent-metal-dependent TIM barrel enzymes"/>
    <property type="match status" value="1"/>
</dbReference>
<sequence>MKLGLNLSFAVKRWMEPEILAKICKEDFKIEHIQFSWDFIDPWWSEKERNSIASQYRDAFKSFGLVIDSNFAGNAAYTFPHFLGPIKEQRNLALEYFKRAVDVSLELGTDIIGSPAGGMSNKVSYGSKLREEAYKEMLEYLFILAEYASKSGIKEIQIEATPLETEFPHSPGASLKLMEDLSGSSIPYKLLIDWGHALFRPLLKEEADIDIWFERCKKYIGGIHLQQTDGLYDRHWDFTNPNGIITPEKILEATKKAGLDDIYQYLEVVTAYEEKDEIVFENMKKTMDFLHKNLGV</sequence>
<dbReference type="InterPro" id="IPR036237">
    <property type="entry name" value="Xyl_isomerase-like_sf"/>
</dbReference>
<name>A0A3P3Q5N5_9FIRM</name>
<dbReference type="Proteomes" id="UP000276982">
    <property type="component" value="Unassembled WGS sequence"/>
</dbReference>
<reference evidence="2 3" key="1">
    <citation type="submission" date="2018-11" db="EMBL/GenBank/DDBJ databases">
        <title>Genome sequencing of Lachnoanaerobaculum orale DSM 24553T.</title>
        <authorList>
            <person name="Kook J.-K."/>
            <person name="Park S.-N."/>
            <person name="Lim Y.K."/>
        </authorList>
    </citation>
    <scope>NUCLEOTIDE SEQUENCE [LARGE SCALE GENOMIC DNA]</scope>
    <source>
        <strain evidence="2 3">DSM 24553</strain>
    </source>
</reference>
<comment type="caution">
    <text evidence="2">The sequence shown here is derived from an EMBL/GenBank/DDBJ whole genome shotgun (WGS) entry which is preliminary data.</text>
</comment>
<proteinExistence type="predicted"/>
<keyword evidence="3" id="KW-1185">Reference proteome</keyword>
<dbReference type="SUPFAM" id="SSF51658">
    <property type="entry name" value="Xylose isomerase-like"/>
    <property type="match status" value="1"/>
</dbReference>
<evidence type="ECO:0000313" key="3">
    <source>
        <dbReference type="Proteomes" id="UP000276982"/>
    </source>
</evidence>
<dbReference type="RefSeq" id="WP_124950600.1">
    <property type="nucleotide sequence ID" value="NZ_RRCM01000001.1"/>
</dbReference>
<dbReference type="AlphaFoldDB" id="A0A3P3Q5N5"/>
<evidence type="ECO:0000259" key="1">
    <source>
        <dbReference type="Pfam" id="PF01261"/>
    </source>
</evidence>
<keyword evidence="2" id="KW-0413">Isomerase</keyword>
<evidence type="ECO:0000313" key="2">
    <source>
        <dbReference type="EMBL" id="RRJ15699.1"/>
    </source>
</evidence>
<protein>
    <submittedName>
        <fullName evidence="2">Sugar phosphate isomerase/epimerase</fullName>
    </submittedName>
</protein>
<organism evidence="2 3">
    <name type="scientific">Lachnoanaerobaculum orale</name>
    <dbReference type="NCBI Taxonomy" id="979627"/>
    <lineage>
        <taxon>Bacteria</taxon>
        <taxon>Bacillati</taxon>
        <taxon>Bacillota</taxon>
        <taxon>Clostridia</taxon>
        <taxon>Lachnospirales</taxon>
        <taxon>Lachnospiraceae</taxon>
        <taxon>Lachnoanaerobaculum</taxon>
    </lineage>
</organism>
<dbReference type="EMBL" id="RRCM01000001">
    <property type="protein sequence ID" value="RRJ15699.1"/>
    <property type="molecule type" value="Genomic_DNA"/>
</dbReference>
<accession>A0A3P3Q5N5</accession>
<dbReference type="InterPro" id="IPR013022">
    <property type="entry name" value="Xyl_isomerase-like_TIM-brl"/>
</dbReference>
<gene>
    <name evidence="2" type="ORF">EHW90_01230</name>
</gene>
<feature type="domain" description="Xylose isomerase-like TIM barrel" evidence="1">
    <location>
        <begin position="53"/>
        <end position="274"/>
    </location>
</feature>
<dbReference type="GO" id="GO:0016853">
    <property type="term" value="F:isomerase activity"/>
    <property type="evidence" value="ECO:0007669"/>
    <property type="project" value="UniProtKB-KW"/>
</dbReference>
<dbReference type="Pfam" id="PF01261">
    <property type="entry name" value="AP_endonuc_2"/>
    <property type="match status" value="1"/>
</dbReference>